<dbReference type="Gene3D" id="1.20.1250.20">
    <property type="entry name" value="MFS general substrate transporter like domains"/>
    <property type="match status" value="1"/>
</dbReference>
<evidence type="ECO:0000256" key="3">
    <source>
        <dbReference type="ARBA" id="ARBA00022692"/>
    </source>
</evidence>
<evidence type="ECO:0000256" key="5">
    <source>
        <dbReference type="ARBA" id="ARBA00023136"/>
    </source>
</evidence>
<keyword evidence="5 6" id="KW-0472">Membrane</keyword>
<dbReference type="PROSITE" id="PS50850">
    <property type="entry name" value="MFS"/>
    <property type="match status" value="1"/>
</dbReference>
<dbReference type="InterPro" id="IPR020846">
    <property type="entry name" value="MFS_dom"/>
</dbReference>
<sequence>MTIDPAASYPPHKTARWAIMVLSVLGFFLSMDVTLTTLLIEPMKHDMVLTDVEIGLLQGTAFGLAFGLASLPLGRAIDRANRVTLLKLGLIVWMVSMGATALAGSVATLMLSRIALGFVYALLIPSALSIISDLYPPERRSVATSLFAVGQASGQAFGILAGG</sequence>
<protein>
    <submittedName>
        <fullName evidence="8">Major Facilitator Superfamily protein</fullName>
    </submittedName>
</protein>
<evidence type="ECO:0000259" key="7">
    <source>
        <dbReference type="PROSITE" id="PS50850"/>
    </source>
</evidence>
<evidence type="ECO:0000313" key="8">
    <source>
        <dbReference type="EMBL" id="SMP81200.1"/>
    </source>
</evidence>
<keyword evidence="2" id="KW-0813">Transport</keyword>
<dbReference type="Proteomes" id="UP001157910">
    <property type="component" value="Unassembled WGS sequence"/>
</dbReference>
<gene>
    <name evidence="8" type="ORF">SAMN06296065_11663</name>
</gene>
<organism evidence="8 9">
    <name type="scientific">Novosphingobium panipatense</name>
    <dbReference type="NCBI Taxonomy" id="428991"/>
    <lineage>
        <taxon>Bacteria</taxon>
        <taxon>Pseudomonadati</taxon>
        <taxon>Pseudomonadota</taxon>
        <taxon>Alphaproteobacteria</taxon>
        <taxon>Sphingomonadales</taxon>
        <taxon>Sphingomonadaceae</taxon>
        <taxon>Novosphingobium</taxon>
    </lineage>
</organism>
<evidence type="ECO:0000256" key="6">
    <source>
        <dbReference type="SAM" id="Phobius"/>
    </source>
</evidence>
<keyword evidence="4 6" id="KW-1133">Transmembrane helix</keyword>
<dbReference type="PANTHER" id="PTHR42718">
    <property type="entry name" value="MAJOR FACILITATOR SUPERFAMILY MULTIDRUG TRANSPORTER MFSC"/>
    <property type="match status" value="1"/>
</dbReference>
<keyword evidence="3 6" id="KW-0812">Transmembrane</keyword>
<name>A0ABY1QUH1_9SPHN</name>
<dbReference type="InterPro" id="IPR036259">
    <property type="entry name" value="MFS_trans_sf"/>
</dbReference>
<evidence type="ECO:0000256" key="4">
    <source>
        <dbReference type="ARBA" id="ARBA00022989"/>
    </source>
</evidence>
<feature type="transmembrane region" description="Helical" evidence="6">
    <location>
        <begin position="110"/>
        <end position="131"/>
    </location>
</feature>
<dbReference type="InterPro" id="IPR011701">
    <property type="entry name" value="MFS"/>
</dbReference>
<dbReference type="SUPFAM" id="SSF103473">
    <property type="entry name" value="MFS general substrate transporter"/>
    <property type="match status" value="1"/>
</dbReference>
<dbReference type="Pfam" id="PF07690">
    <property type="entry name" value="MFS_1"/>
    <property type="match status" value="1"/>
</dbReference>
<reference evidence="8 9" key="1">
    <citation type="submission" date="2017-05" db="EMBL/GenBank/DDBJ databases">
        <authorList>
            <person name="Varghese N."/>
            <person name="Submissions S."/>
        </authorList>
    </citation>
    <scope>NUCLEOTIDE SEQUENCE [LARGE SCALE GENOMIC DNA]</scope>
    <source>
        <strain evidence="8 9">SM16</strain>
    </source>
</reference>
<evidence type="ECO:0000256" key="2">
    <source>
        <dbReference type="ARBA" id="ARBA00022448"/>
    </source>
</evidence>
<feature type="domain" description="Major facilitator superfamily (MFS) profile" evidence="7">
    <location>
        <begin position="18"/>
        <end position="163"/>
    </location>
</feature>
<dbReference type="EMBL" id="FXUI01000016">
    <property type="protein sequence ID" value="SMP81200.1"/>
    <property type="molecule type" value="Genomic_DNA"/>
</dbReference>
<keyword evidence="9" id="KW-1185">Reference proteome</keyword>
<accession>A0ABY1QUH1</accession>
<comment type="subcellular location">
    <subcellularLocation>
        <location evidence="1">Membrane</location>
        <topology evidence="1">Multi-pass membrane protein</topology>
    </subcellularLocation>
</comment>
<feature type="transmembrane region" description="Helical" evidence="6">
    <location>
        <begin position="52"/>
        <end position="73"/>
    </location>
</feature>
<dbReference type="PANTHER" id="PTHR42718:SF9">
    <property type="entry name" value="MAJOR FACILITATOR SUPERFAMILY MULTIDRUG TRANSPORTER MFSC"/>
    <property type="match status" value="1"/>
</dbReference>
<evidence type="ECO:0000313" key="9">
    <source>
        <dbReference type="Proteomes" id="UP001157910"/>
    </source>
</evidence>
<feature type="transmembrane region" description="Helical" evidence="6">
    <location>
        <begin position="85"/>
        <end position="104"/>
    </location>
</feature>
<proteinExistence type="predicted"/>
<comment type="caution">
    <text evidence="8">The sequence shown here is derived from an EMBL/GenBank/DDBJ whole genome shotgun (WGS) entry which is preliminary data.</text>
</comment>
<feature type="transmembrane region" description="Helical" evidence="6">
    <location>
        <begin position="17"/>
        <end position="40"/>
    </location>
</feature>
<evidence type="ECO:0000256" key="1">
    <source>
        <dbReference type="ARBA" id="ARBA00004141"/>
    </source>
</evidence>